<evidence type="ECO:0000313" key="12">
    <source>
        <dbReference type="Proteomes" id="UP000265801"/>
    </source>
</evidence>
<dbReference type="OrthoDB" id="9801912at2"/>
<dbReference type="PIRSF" id="PIRSF002741">
    <property type="entry name" value="MppA"/>
    <property type="match status" value="1"/>
</dbReference>
<dbReference type="GO" id="GO:0043190">
    <property type="term" value="C:ATP-binding cassette (ABC) transporter complex"/>
    <property type="evidence" value="ECO:0007669"/>
    <property type="project" value="InterPro"/>
</dbReference>
<dbReference type="RefSeq" id="WP_119546314.1">
    <property type="nucleotide sequence ID" value="NZ_QXIR01000008.1"/>
</dbReference>
<dbReference type="FunFam" id="3.10.105.10:FF:000001">
    <property type="entry name" value="Oligopeptide ABC transporter, oligopeptide-binding protein"/>
    <property type="match status" value="1"/>
</dbReference>
<dbReference type="PANTHER" id="PTHR30290:SF10">
    <property type="entry name" value="PERIPLASMIC OLIGOPEPTIDE-BINDING PROTEIN-RELATED"/>
    <property type="match status" value="1"/>
</dbReference>
<evidence type="ECO:0000256" key="1">
    <source>
        <dbReference type="ARBA" id="ARBA00004193"/>
    </source>
</evidence>
<dbReference type="InterPro" id="IPR000914">
    <property type="entry name" value="SBP_5_dom"/>
</dbReference>
<evidence type="ECO:0000256" key="7">
    <source>
        <dbReference type="ARBA" id="ARBA00023288"/>
    </source>
</evidence>
<comment type="subcellular location">
    <subcellularLocation>
        <location evidence="1">Cell membrane</location>
        <topology evidence="1">Lipid-anchor</topology>
    </subcellularLocation>
</comment>
<name>A0A3A1R0N2_9BACI</name>
<dbReference type="FunFam" id="3.90.76.10:FF:000001">
    <property type="entry name" value="Oligopeptide ABC transporter substrate-binding protein"/>
    <property type="match status" value="1"/>
</dbReference>
<evidence type="ECO:0000256" key="5">
    <source>
        <dbReference type="ARBA" id="ARBA00022856"/>
    </source>
</evidence>
<dbReference type="Gene3D" id="3.40.190.10">
    <property type="entry name" value="Periplasmic binding protein-like II"/>
    <property type="match status" value="1"/>
</dbReference>
<dbReference type="Gene3D" id="3.10.105.10">
    <property type="entry name" value="Dipeptide-binding Protein, Domain 3"/>
    <property type="match status" value="1"/>
</dbReference>
<evidence type="ECO:0000256" key="2">
    <source>
        <dbReference type="ARBA" id="ARBA00005695"/>
    </source>
</evidence>
<dbReference type="GO" id="GO:1904680">
    <property type="term" value="F:peptide transmembrane transporter activity"/>
    <property type="evidence" value="ECO:0007669"/>
    <property type="project" value="TreeGrafter"/>
</dbReference>
<evidence type="ECO:0000259" key="10">
    <source>
        <dbReference type="Pfam" id="PF00496"/>
    </source>
</evidence>
<proteinExistence type="inferred from homology"/>
<keyword evidence="7" id="KW-0449">Lipoprotein</keyword>
<evidence type="ECO:0000256" key="4">
    <source>
        <dbReference type="ARBA" id="ARBA00022729"/>
    </source>
</evidence>
<dbReference type="PROSITE" id="PS51257">
    <property type="entry name" value="PROKAR_LIPOPROTEIN"/>
    <property type="match status" value="1"/>
</dbReference>
<organism evidence="11 12">
    <name type="scientific">Bacillus salacetis</name>
    <dbReference type="NCBI Taxonomy" id="2315464"/>
    <lineage>
        <taxon>Bacteria</taxon>
        <taxon>Bacillati</taxon>
        <taxon>Bacillota</taxon>
        <taxon>Bacilli</taxon>
        <taxon>Bacillales</taxon>
        <taxon>Bacillaceae</taxon>
        <taxon>Bacillus</taxon>
    </lineage>
</organism>
<keyword evidence="3" id="KW-0813">Transport</keyword>
<keyword evidence="5" id="KW-0571">Peptide transport</keyword>
<accession>A0A3A1R0N2</accession>
<keyword evidence="4 9" id="KW-0732">Signal</keyword>
<evidence type="ECO:0000313" key="11">
    <source>
        <dbReference type="EMBL" id="RIW35267.1"/>
    </source>
</evidence>
<feature type="chain" id="PRO_5039517579" evidence="9">
    <location>
        <begin position="21"/>
        <end position="560"/>
    </location>
</feature>
<comment type="similarity">
    <text evidence="2">Belongs to the bacterial solute-binding protein 5 family.</text>
</comment>
<feature type="domain" description="Solute-binding protein family 5" evidence="10">
    <location>
        <begin position="102"/>
        <end position="478"/>
    </location>
</feature>
<dbReference type="GO" id="GO:0030288">
    <property type="term" value="C:outer membrane-bounded periplasmic space"/>
    <property type="evidence" value="ECO:0007669"/>
    <property type="project" value="UniProtKB-ARBA"/>
</dbReference>
<dbReference type="InterPro" id="IPR039424">
    <property type="entry name" value="SBP_5"/>
</dbReference>
<protein>
    <submittedName>
        <fullName evidence="11">Peptide ABC transporter substrate-binding protein</fullName>
    </submittedName>
</protein>
<keyword evidence="6" id="KW-0564">Palmitate</keyword>
<dbReference type="EMBL" id="QXIR01000008">
    <property type="protein sequence ID" value="RIW35267.1"/>
    <property type="molecule type" value="Genomic_DNA"/>
</dbReference>
<dbReference type="AlphaFoldDB" id="A0A3A1R0N2"/>
<evidence type="ECO:0000256" key="9">
    <source>
        <dbReference type="SAM" id="SignalP"/>
    </source>
</evidence>
<gene>
    <name evidence="11" type="ORF">D3H55_07655</name>
</gene>
<comment type="caution">
    <text evidence="11">The sequence shown here is derived from an EMBL/GenBank/DDBJ whole genome shotgun (WGS) entry which is preliminary data.</text>
</comment>
<sequence>MKKKFSFLLVLLLALTTFLAACGGNNGNSANGNSNSNSGNNGGGEGEEQKEERPQVLNLLESSEIPSMDSSLATDQVSFIVMNQVYEGLYRLGENDEAVLGMAAEEPTVSEDGKTYTFKIREDAVWSNGDPVTANDFVYSWKRTLNPDTAAEYAYIMYDIKNAQKVNSGELPVDELGVKAVDEKTFEVQLETQVPYFKALLSFATFYPQNEKFITEQGDQYGLEANTSVYNGPFVLSDWKHEQSFQVKKNPDYWEADVVKLEEINWNIVKDTATGVNLYETNKADTVGLSAEFVDQYKGDENFKTREKTSVYFLRLNQKNEVLKNVNARKAIDMAWDKEGMVQVLLNNGSIPAYYLVPKNFVFGPDGADYRETNGNFNETDVEAAKEAWAKAKEEEGFDEVSLELLNYDSESSKKIGEYLKEQLESNLEGLTVTISQQPFKQKLDLETKGEYDFSFAGWGPDYPDPMTFVDMFVTDGAHNQMAYSNPEYDKLVEDAKTTLLGDPEARWEALLKAEQILFEDAAISPMYQAGASYLERPYVHGILKHAFGADFTYKWAYIE</sequence>
<feature type="signal peptide" evidence="9">
    <location>
        <begin position="1"/>
        <end position="20"/>
    </location>
</feature>
<dbReference type="SUPFAM" id="SSF53850">
    <property type="entry name" value="Periplasmic binding protein-like II"/>
    <property type="match status" value="1"/>
</dbReference>
<dbReference type="Pfam" id="PF00496">
    <property type="entry name" value="SBP_bac_5"/>
    <property type="match status" value="1"/>
</dbReference>
<dbReference type="GO" id="GO:0015833">
    <property type="term" value="P:peptide transport"/>
    <property type="evidence" value="ECO:0007669"/>
    <property type="project" value="UniProtKB-KW"/>
</dbReference>
<evidence type="ECO:0000256" key="8">
    <source>
        <dbReference type="SAM" id="MobiDB-lite"/>
    </source>
</evidence>
<dbReference type="Proteomes" id="UP000265801">
    <property type="component" value="Unassembled WGS sequence"/>
</dbReference>
<reference evidence="11 12" key="1">
    <citation type="submission" date="2018-09" db="EMBL/GenBank/DDBJ databases">
        <title>Bacillus saliacetes sp. nov., isolated from Thai shrimp paste (Ka-pi).</title>
        <authorList>
            <person name="Daroonpunt R."/>
            <person name="Tanasupawat S."/>
            <person name="Yiamsombut S."/>
        </authorList>
    </citation>
    <scope>NUCLEOTIDE SEQUENCE [LARGE SCALE GENOMIC DNA]</scope>
    <source>
        <strain evidence="11 12">SKP7-4</strain>
    </source>
</reference>
<feature type="compositionally biased region" description="Low complexity" evidence="8">
    <location>
        <begin position="26"/>
        <end position="39"/>
    </location>
</feature>
<feature type="region of interest" description="Disordered" evidence="8">
    <location>
        <begin position="26"/>
        <end position="54"/>
    </location>
</feature>
<evidence type="ECO:0000256" key="3">
    <source>
        <dbReference type="ARBA" id="ARBA00022448"/>
    </source>
</evidence>
<dbReference type="Gene3D" id="3.90.76.10">
    <property type="entry name" value="Dipeptide-binding Protein, Domain 1"/>
    <property type="match status" value="1"/>
</dbReference>
<dbReference type="CDD" id="cd08504">
    <property type="entry name" value="PBP2_OppA"/>
    <property type="match status" value="1"/>
</dbReference>
<keyword evidence="5" id="KW-0653">Protein transport</keyword>
<dbReference type="InterPro" id="IPR030678">
    <property type="entry name" value="Peptide/Ni-bd"/>
</dbReference>
<keyword evidence="12" id="KW-1185">Reference proteome</keyword>
<evidence type="ECO:0000256" key="6">
    <source>
        <dbReference type="ARBA" id="ARBA00023139"/>
    </source>
</evidence>
<dbReference type="PANTHER" id="PTHR30290">
    <property type="entry name" value="PERIPLASMIC BINDING COMPONENT OF ABC TRANSPORTER"/>
    <property type="match status" value="1"/>
</dbReference>